<proteinExistence type="predicted"/>
<protein>
    <submittedName>
        <fullName evidence="1">Uncharacterized protein</fullName>
    </submittedName>
</protein>
<feature type="non-terminal residue" evidence="1">
    <location>
        <position position="1"/>
    </location>
</feature>
<sequence length="105" mass="11988">FRGQCCFSGLPFQELPQSCFQLVDGVVPLIDPFLRGRQRVAFGRSLVGWYFFHRRFRVTGACDSYSFGSSVPTDGANVKDGPLTIVQEDFEWEGVEVRNKKMCLW</sequence>
<keyword evidence="2" id="KW-1185">Reference proteome</keyword>
<organism evidence="1 2">
    <name type="scientific">Stylosanthes scabra</name>
    <dbReference type="NCBI Taxonomy" id="79078"/>
    <lineage>
        <taxon>Eukaryota</taxon>
        <taxon>Viridiplantae</taxon>
        <taxon>Streptophyta</taxon>
        <taxon>Embryophyta</taxon>
        <taxon>Tracheophyta</taxon>
        <taxon>Spermatophyta</taxon>
        <taxon>Magnoliopsida</taxon>
        <taxon>eudicotyledons</taxon>
        <taxon>Gunneridae</taxon>
        <taxon>Pentapetalae</taxon>
        <taxon>rosids</taxon>
        <taxon>fabids</taxon>
        <taxon>Fabales</taxon>
        <taxon>Fabaceae</taxon>
        <taxon>Papilionoideae</taxon>
        <taxon>50 kb inversion clade</taxon>
        <taxon>dalbergioids sensu lato</taxon>
        <taxon>Dalbergieae</taxon>
        <taxon>Pterocarpus clade</taxon>
        <taxon>Stylosanthes</taxon>
    </lineage>
</organism>
<comment type="caution">
    <text evidence="1">The sequence shown here is derived from an EMBL/GenBank/DDBJ whole genome shotgun (WGS) entry which is preliminary data.</text>
</comment>
<gene>
    <name evidence="1" type="ORF">PIB30_111443</name>
</gene>
<dbReference type="EMBL" id="JASCZI010037288">
    <property type="protein sequence ID" value="MED6129783.1"/>
    <property type="molecule type" value="Genomic_DNA"/>
</dbReference>
<reference evidence="1 2" key="1">
    <citation type="journal article" date="2023" name="Plants (Basel)">
        <title>Bridging the Gap: Combining Genomics and Transcriptomics Approaches to Understand Stylosanthes scabra, an Orphan Legume from the Brazilian Caatinga.</title>
        <authorList>
            <person name="Ferreira-Neto J.R.C."/>
            <person name="da Silva M.D."/>
            <person name="Binneck E."/>
            <person name="de Melo N.F."/>
            <person name="da Silva R.H."/>
            <person name="de Melo A.L.T.M."/>
            <person name="Pandolfi V."/>
            <person name="Bustamante F.O."/>
            <person name="Brasileiro-Vidal A.C."/>
            <person name="Benko-Iseppon A.M."/>
        </authorList>
    </citation>
    <scope>NUCLEOTIDE SEQUENCE [LARGE SCALE GENOMIC DNA]</scope>
    <source>
        <tissue evidence="1">Leaves</tissue>
    </source>
</reference>
<dbReference type="Proteomes" id="UP001341840">
    <property type="component" value="Unassembled WGS sequence"/>
</dbReference>
<accession>A0ABU6S143</accession>
<name>A0ABU6S143_9FABA</name>
<evidence type="ECO:0000313" key="1">
    <source>
        <dbReference type="EMBL" id="MED6129783.1"/>
    </source>
</evidence>
<evidence type="ECO:0000313" key="2">
    <source>
        <dbReference type="Proteomes" id="UP001341840"/>
    </source>
</evidence>